<keyword evidence="3" id="KW-1185">Reference proteome</keyword>
<evidence type="ECO:0008006" key="4">
    <source>
        <dbReference type="Google" id="ProtNLM"/>
    </source>
</evidence>
<accession>A0A6A4IIP0</accession>
<dbReference type="InterPro" id="IPR019171">
    <property type="entry name" value="MIX23"/>
</dbReference>
<evidence type="ECO:0000313" key="2">
    <source>
        <dbReference type="EMBL" id="KAE9410481.1"/>
    </source>
</evidence>
<dbReference type="PANTHER" id="PTHR31905:SF2">
    <property type="entry name" value="PROTEIN MIX23"/>
    <property type="match status" value="1"/>
</dbReference>
<gene>
    <name evidence="2" type="ORF">BT96DRAFT_805218</name>
</gene>
<sequence>MSSPPLGSLAIQAPSLTPQIIHVDPRTCLDLSLFKAVVREYRALDDTINMRLNRTTALMQDQERQKTQRGKMSVEEGACARVWQEMVANWGRRKQLVEYCVGVVDQSTKAKQEILDDETSSPSAIRKARAEKYSQEVKRDQLHKELTVETIVKQRSVDAFKSRCKYFKPPLMDMETRKLWDGASVRL</sequence>
<name>A0A6A4IIP0_9AGAR</name>
<dbReference type="GO" id="GO:0005758">
    <property type="term" value="C:mitochondrial intermembrane space"/>
    <property type="evidence" value="ECO:0007669"/>
    <property type="project" value="InterPro"/>
</dbReference>
<dbReference type="Pfam" id="PF09774">
    <property type="entry name" value="MIX23"/>
    <property type="match status" value="1"/>
</dbReference>
<dbReference type="OrthoDB" id="5593818at2759"/>
<comment type="similarity">
    <text evidence="1">Belongs to the MIX23 family.</text>
</comment>
<dbReference type="Proteomes" id="UP000799118">
    <property type="component" value="Unassembled WGS sequence"/>
</dbReference>
<evidence type="ECO:0000256" key="1">
    <source>
        <dbReference type="ARBA" id="ARBA00024204"/>
    </source>
</evidence>
<protein>
    <recommendedName>
        <fullName evidence="4">Coiled-coil domain-containing protein 58</fullName>
    </recommendedName>
</protein>
<dbReference type="PANTHER" id="PTHR31905">
    <property type="entry name" value="COILED-COIL DOMAIN-CONTAINING PROTEIN 58"/>
    <property type="match status" value="1"/>
</dbReference>
<evidence type="ECO:0000313" key="3">
    <source>
        <dbReference type="Proteomes" id="UP000799118"/>
    </source>
</evidence>
<dbReference type="EMBL" id="ML769385">
    <property type="protein sequence ID" value="KAE9410481.1"/>
    <property type="molecule type" value="Genomic_DNA"/>
</dbReference>
<proteinExistence type="inferred from homology"/>
<organism evidence="2 3">
    <name type="scientific">Gymnopus androsaceus JB14</name>
    <dbReference type="NCBI Taxonomy" id="1447944"/>
    <lineage>
        <taxon>Eukaryota</taxon>
        <taxon>Fungi</taxon>
        <taxon>Dikarya</taxon>
        <taxon>Basidiomycota</taxon>
        <taxon>Agaricomycotina</taxon>
        <taxon>Agaricomycetes</taxon>
        <taxon>Agaricomycetidae</taxon>
        <taxon>Agaricales</taxon>
        <taxon>Marasmiineae</taxon>
        <taxon>Omphalotaceae</taxon>
        <taxon>Gymnopus</taxon>
    </lineage>
</organism>
<reference evidence="2" key="1">
    <citation type="journal article" date="2019" name="Environ. Microbiol.">
        <title>Fungal ecological strategies reflected in gene transcription - a case study of two litter decomposers.</title>
        <authorList>
            <person name="Barbi F."/>
            <person name="Kohler A."/>
            <person name="Barry K."/>
            <person name="Baskaran P."/>
            <person name="Daum C."/>
            <person name="Fauchery L."/>
            <person name="Ihrmark K."/>
            <person name="Kuo A."/>
            <person name="LaButti K."/>
            <person name="Lipzen A."/>
            <person name="Morin E."/>
            <person name="Grigoriev I.V."/>
            <person name="Henrissat B."/>
            <person name="Lindahl B."/>
            <person name="Martin F."/>
        </authorList>
    </citation>
    <scope>NUCLEOTIDE SEQUENCE</scope>
    <source>
        <strain evidence="2">JB14</strain>
    </source>
</reference>
<dbReference type="AlphaFoldDB" id="A0A6A4IIP0"/>